<dbReference type="Proteomes" id="UP000026962">
    <property type="component" value="Chromosome 5"/>
</dbReference>
<keyword evidence="3" id="KW-1185">Reference proteome</keyword>
<protein>
    <submittedName>
        <fullName evidence="2">Uncharacterized protein</fullName>
    </submittedName>
</protein>
<name>A0A0E0L384_ORYPU</name>
<dbReference type="Gramene" id="OPUNC05G16370.1">
    <property type="protein sequence ID" value="OPUNC05G16370.1"/>
    <property type="gene ID" value="OPUNC05G16370"/>
</dbReference>
<reference evidence="2" key="2">
    <citation type="submission" date="2018-05" db="EMBL/GenBank/DDBJ databases">
        <title>OpunRS2 (Oryza punctata Reference Sequence Version 2).</title>
        <authorList>
            <person name="Zhang J."/>
            <person name="Kudrna D."/>
            <person name="Lee S."/>
            <person name="Talag J."/>
            <person name="Welchert J."/>
            <person name="Wing R.A."/>
        </authorList>
    </citation>
    <scope>NUCLEOTIDE SEQUENCE [LARGE SCALE GENOMIC DNA]</scope>
</reference>
<evidence type="ECO:0000256" key="1">
    <source>
        <dbReference type="SAM" id="MobiDB-lite"/>
    </source>
</evidence>
<accession>A0A0E0L384</accession>
<feature type="compositionally biased region" description="Basic and acidic residues" evidence="1">
    <location>
        <begin position="52"/>
        <end position="62"/>
    </location>
</feature>
<dbReference type="AlphaFoldDB" id="A0A0E0L384"/>
<sequence>MPEWCGRIRQDWVATGSHPPLQRQWLPPLPPSAYHRFLPCHYRWEKREEREMVGERGRKKEGNQPTIGLLVL</sequence>
<feature type="region of interest" description="Disordered" evidence="1">
    <location>
        <begin position="52"/>
        <end position="72"/>
    </location>
</feature>
<organism evidence="2">
    <name type="scientific">Oryza punctata</name>
    <name type="common">Red rice</name>
    <dbReference type="NCBI Taxonomy" id="4537"/>
    <lineage>
        <taxon>Eukaryota</taxon>
        <taxon>Viridiplantae</taxon>
        <taxon>Streptophyta</taxon>
        <taxon>Embryophyta</taxon>
        <taxon>Tracheophyta</taxon>
        <taxon>Spermatophyta</taxon>
        <taxon>Magnoliopsida</taxon>
        <taxon>Liliopsida</taxon>
        <taxon>Poales</taxon>
        <taxon>Poaceae</taxon>
        <taxon>BOP clade</taxon>
        <taxon>Oryzoideae</taxon>
        <taxon>Oryzeae</taxon>
        <taxon>Oryzinae</taxon>
        <taxon>Oryza</taxon>
    </lineage>
</organism>
<proteinExistence type="predicted"/>
<dbReference type="EnsemblPlants" id="OPUNC05G16370.1">
    <property type="protein sequence ID" value="OPUNC05G16370.1"/>
    <property type="gene ID" value="OPUNC05G16370"/>
</dbReference>
<evidence type="ECO:0000313" key="2">
    <source>
        <dbReference type="EnsemblPlants" id="OPUNC05G16370.1"/>
    </source>
</evidence>
<evidence type="ECO:0000313" key="3">
    <source>
        <dbReference type="Proteomes" id="UP000026962"/>
    </source>
</evidence>
<reference evidence="2" key="1">
    <citation type="submission" date="2015-04" db="UniProtKB">
        <authorList>
            <consortium name="EnsemblPlants"/>
        </authorList>
    </citation>
    <scope>IDENTIFICATION</scope>
</reference>
<dbReference type="HOGENOM" id="CLU_2726597_0_0_1"/>